<protein>
    <recommendedName>
        <fullName evidence="3">Cryptic loci regulator 2 N-terminal domain-containing protein</fullName>
    </recommendedName>
</protein>
<proteinExistence type="predicted"/>
<reference evidence="1 2" key="1">
    <citation type="submission" date="2018-10" db="EMBL/GenBank/DDBJ databases">
        <title>Fifty Aureobasidium pullulans genomes reveal a recombining polyextremotolerant generalist.</title>
        <authorList>
            <person name="Gostincar C."/>
            <person name="Turk M."/>
            <person name="Zajc J."/>
            <person name="Gunde-Cimerman N."/>
        </authorList>
    </citation>
    <scope>NUCLEOTIDE SEQUENCE [LARGE SCALE GENOMIC DNA]</scope>
    <source>
        <strain evidence="1 2">EXF-3380</strain>
    </source>
</reference>
<evidence type="ECO:0008006" key="3">
    <source>
        <dbReference type="Google" id="ProtNLM"/>
    </source>
</evidence>
<evidence type="ECO:0000313" key="2">
    <source>
        <dbReference type="Proteomes" id="UP000304947"/>
    </source>
</evidence>
<dbReference type="Proteomes" id="UP000304947">
    <property type="component" value="Unassembled WGS sequence"/>
</dbReference>
<accession>A0A4T0CK02</accession>
<comment type="caution">
    <text evidence="1">The sequence shown here is derived from an EMBL/GenBank/DDBJ whole genome shotgun (WGS) entry which is preliminary data.</text>
</comment>
<sequence>MCEINLSEYQSDGTYQKPAQIQLQYRSNDTILLNELTCEFNRGHHVAALVQKLMFKFPGFWAKCIGGVPNGYALYGTLIYGHPKGPTESYKHLAEHVVSMIKGNNANCACALCTGPSRIVEVSDEASGQDEQ</sequence>
<evidence type="ECO:0000313" key="1">
    <source>
        <dbReference type="EMBL" id="TIA47689.1"/>
    </source>
</evidence>
<organism evidence="1 2">
    <name type="scientific">Aureobasidium pullulans</name>
    <name type="common">Black yeast</name>
    <name type="synonym">Pullularia pullulans</name>
    <dbReference type="NCBI Taxonomy" id="5580"/>
    <lineage>
        <taxon>Eukaryota</taxon>
        <taxon>Fungi</taxon>
        <taxon>Dikarya</taxon>
        <taxon>Ascomycota</taxon>
        <taxon>Pezizomycotina</taxon>
        <taxon>Dothideomycetes</taxon>
        <taxon>Dothideomycetidae</taxon>
        <taxon>Dothideales</taxon>
        <taxon>Saccotheciaceae</taxon>
        <taxon>Aureobasidium</taxon>
    </lineage>
</organism>
<dbReference type="AlphaFoldDB" id="A0A4T0CK02"/>
<dbReference type="EMBL" id="QZBU01001602">
    <property type="protein sequence ID" value="TIA47689.1"/>
    <property type="molecule type" value="Genomic_DNA"/>
</dbReference>
<name>A0A4T0CK02_AURPU</name>
<gene>
    <name evidence="1" type="ORF">D6C83_05136</name>
</gene>